<dbReference type="HOGENOM" id="CLU_2803039_0_0_9"/>
<dbReference type="Proteomes" id="UP000005481">
    <property type="component" value="Unassembled WGS sequence"/>
</dbReference>
<organism evidence="1 2">
    <name type="scientific">Anaeroglobus geminatus F0357</name>
    <dbReference type="NCBI Taxonomy" id="861450"/>
    <lineage>
        <taxon>Bacteria</taxon>
        <taxon>Bacillati</taxon>
        <taxon>Bacillota</taxon>
        <taxon>Negativicutes</taxon>
        <taxon>Veillonellales</taxon>
        <taxon>Veillonellaceae</taxon>
        <taxon>Anaeroglobus</taxon>
    </lineage>
</organism>
<keyword evidence="2" id="KW-1185">Reference proteome</keyword>
<evidence type="ECO:0000313" key="2">
    <source>
        <dbReference type="Proteomes" id="UP000005481"/>
    </source>
</evidence>
<reference evidence="1 2" key="1">
    <citation type="submission" date="2011-08" db="EMBL/GenBank/DDBJ databases">
        <authorList>
            <person name="Weinstock G."/>
            <person name="Sodergren E."/>
            <person name="Clifton S."/>
            <person name="Fulton L."/>
            <person name="Fulton B."/>
            <person name="Courtney L."/>
            <person name="Fronick C."/>
            <person name="Harrison M."/>
            <person name="Strong C."/>
            <person name="Farmer C."/>
            <person name="Delahaunty K."/>
            <person name="Markovic C."/>
            <person name="Hall O."/>
            <person name="Minx P."/>
            <person name="Tomlinson C."/>
            <person name="Mitreva M."/>
            <person name="Hou S."/>
            <person name="Chen J."/>
            <person name="Wollam A."/>
            <person name="Pepin K.H."/>
            <person name="Johnson M."/>
            <person name="Bhonagiri V."/>
            <person name="Zhang X."/>
            <person name="Suruliraj S."/>
            <person name="Warren W."/>
            <person name="Chinwalla A."/>
            <person name="Mardis E.R."/>
            <person name="Wilson R.K."/>
        </authorList>
    </citation>
    <scope>NUCLEOTIDE SEQUENCE [LARGE SCALE GENOMIC DNA]</scope>
    <source>
        <strain evidence="1 2">F0357</strain>
    </source>
</reference>
<dbReference type="STRING" id="861450.HMPREF0080_00661"/>
<dbReference type="AlphaFoldDB" id="G9YG96"/>
<gene>
    <name evidence="1" type="ORF">HMPREF0080_00661</name>
</gene>
<protein>
    <submittedName>
        <fullName evidence="1">Uncharacterized protein</fullName>
    </submittedName>
</protein>
<proteinExistence type="predicted"/>
<sequence>MPKSIPIFFVSGEKIEAILQSFPSHTTVVIYFTTKSPYREYAGAVRFAIFTAVLRKNTALPKRQNRI</sequence>
<evidence type="ECO:0000313" key="1">
    <source>
        <dbReference type="EMBL" id="EHM42356.1"/>
    </source>
</evidence>
<dbReference type="EMBL" id="AGCJ01000020">
    <property type="protein sequence ID" value="EHM42356.1"/>
    <property type="molecule type" value="Genomic_DNA"/>
</dbReference>
<accession>G9YG96</accession>
<comment type="caution">
    <text evidence="1">The sequence shown here is derived from an EMBL/GenBank/DDBJ whole genome shotgun (WGS) entry which is preliminary data.</text>
</comment>
<name>G9YG96_9FIRM</name>